<dbReference type="AlphaFoldDB" id="A0A1Y2I3T5"/>
<dbReference type="STRING" id="765915.A0A1Y2I3T5"/>
<feature type="region of interest" description="Disordered" evidence="5">
    <location>
        <begin position="920"/>
        <end position="978"/>
    </location>
</feature>
<evidence type="ECO:0000313" key="7">
    <source>
        <dbReference type="EMBL" id="ORZ40611.1"/>
    </source>
</evidence>
<dbReference type="Proteomes" id="UP000193411">
    <property type="component" value="Unassembled WGS sequence"/>
</dbReference>
<feature type="region of interest" description="Disordered" evidence="5">
    <location>
        <begin position="1154"/>
        <end position="1182"/>
    </location>
</feature>
<feature type="compositionally biased region" description="Basic and acidic residues" evidence="5">
    <location>
        <begin position="1003"/>
        <end position="1012"/>
    </location>
</feature>
<comment type="caution">
    <text evidence="7">The sequence shown here is derived from an EMBL/GenBank/DDBJ whole genome shotgun (WGS) entry which is preliminary data.</text>
</comment>
<feature type="region of interest" description="Disordered" evidence="5">
    <location>
        <begin position="819"/>
        <end position="850"/>
    </location>
</feature>
<feature type="compositionally biased region" description="Low complexity" evidence="5">
    <location>
        <begin position="669"/>
        <end position="682"/>
    </location>
</feature>
<keyword evidence="2" id="KW-0236">DNA replication inhibitor</keyword>
<feature type="region of interest" description="Disordered" evidence="5">
    <location>
        <begin position="747"/>
        <end position="771"/>
    </location>
</feature>
<feature type="compositionally biased region" description="Acidic residues" evidence="5">
    <location>
        <begin position="1090"/>
        <end position="1109"/>
    </location>
</feature>
<dbReference type="GO" id="GO:0043111">
    <property type="term" value="P:replication fork arrest"/>
    <property type="evidence" value="ECO:0007669"/>
    <property type="project" value="TreeGrafter"/>
</dbReference>
<organism evidence="7 8">
    <name type="scientific">Catenaria anguillulae PL171</name>
    <dbReference type="NCBI Taxonomy" id="765915"/>
    <lineage>
        <taxon>Eukaryota</taxon>
        <taxon>Fungi</taxon>
        <taxon>Fungi incertae sedis</taxon>
        <taxon>Blastocladiomycota</taxon>
        <taxon>Blastocladiomycetes</taxon>
        <taxon>Blastocladiales</taxon>
        <taxon>Catenariaceae</taxon>
        <taxon>Catenaria</taxon>
    </lineage>
</organism>
<dbReference type="OrthoDB" id="310853at2759"/>
<feature type="region of interest" description="Disordered" evidence="5">
    <location>
        <begin position="543"/>
        <end position="575"/>
    </location>
</feature>
<feature type="domain" description="Timeless N-terminal" evidence="6">
    <location>
        <begin position="51"/>
        <end position="297"/>
    </location>
</feature>
<reference evidence="7 8" key="1">
    <citation type="submission" date="2016-07" db="EMBL/GenBank/DDBJ databases">
        <title>Pervasive Adenine N6-methylation of Active Genes in Fungi.</title>
        <authorList>
            <consortium name="DOE Joint Genome Institute"/>
            <person name="Mondo S.J."/>
            <person name="Dannebaum R.O."/>
            <person name="Kuo R.C."/>
            <person name="Labutti K."/>
            <person name="Haridas S."/>
            <person name="Kuo A."/>
            <person name="Salamov A."/>
            <person name="Ahrendt S.R."/>
            <person name="Lipzen A."/>
            <person name="Sullivan W."/>
            <person name="Andreopoulos W.B."/>
            <person name="Clum A."/>
            <person name="Lindquist E."/>
            <person name="Daum C."/>
            <person name="Ramamoorthy G.K."/>
            <person name="Gryganskyi A."/>
            <person name="Culley D."/>
            <person name="Magnuson J.K."/>
            <person name="James T.Y."/>
            <person name="O'Malley M.A."/>
            <person name="Stajich J.E."/>
            <person name="Spatafora J.W."/>
            <person name="Visel A."/>
            <person name="Grigoriev I.V."/>
        </authorList>
    </citation>
    <scope>NUCLEOTIDE SEQUENCE [LARGE SCALE GENOMIC DNA]</scope>
    <source>
        <strain evidence="7 8">PL171</strain>
    </source>
</reference>
<dbReference type="InterPro" id="IPR006906">
    <property type="entry name" value="Timeless_N"/>
</dbReference>
<feature type="compositionally biased region" description="Basic residues" evidence="5">
    <location>
        <begin position="929"/>
        <end position="942"/>
    </location>
</feature>
<feature type="compositionally biased region" description="Basic and acidic residues" evidence="5">
    <location>
        <begin position="552"/>
        <end position="566"/>
    </location>
</feature>
<evidence type="ECO:0000256" key="4">
    <source>
        <dbReference type="ARBA" id="ARBA00023306"/>
    </source>
</evidence>
<evidence type="ECO:0000313" key="8">
    <source>
        <dbReference type="Proteomes" id="UP000193411"/>
    </source>
</evidence>
<feature type="compositionally biased region" description="Polar residues" evidence="5">
    <location>
        <begin position="1039"/>
        <end position="1054"/>
    </location>
</feature>
<dbReference type="InterPro" id="IPR044998">
    <property type="entry name" value="Timeless"/>
</dbReference>
<evidence type="ECO:0000256" key="1">
    <source>
        <dbReference type="ARBA" id="ARBA00004123"/>
    </source>
</evidence>
<keyword evidence="3" id="KW-0539">Nucleus</keyword>
<feature type="compositionally biased region" description="Basic residues" evidence="5">
    <location>
        <begin position="1023"/>
        <end position="1035"/>
    </location>
</feature>
<dbReference type="PANTHER" id="PTHR22940:SF4">
    <property type="entry name" value="PROTEIN TIMELESS HOMOLOG"/>
    <property type="match status" value="1"/>
</dbReference>
<evidence type="ECO:0000256" key="2">
    <source>
        <dbReference type="ARBA" id="ARBA00022880"/>
    </source>
</evidence>
<dbReference type="PANTHER" id="PTHR22940">
    <property type="entry name" value="TIMEOUT/TIMELESS-2"/>
    <property type="match status" value="1"/>
</dbReference>
<feature type="region of interest" description="Disordered" evidence="5">
    <location>
        <begin position="1003"/>
        <end position="1120"/>
    </location>
</feature>
<gene>
    <name evidence="7" type="ORF">BCR44DRAFT_62737</name>
</gene>
<sequence>MADEHSTEPSPDAVAATQSATALLESHLLSLTAAIGGFEDSLAADGSLASRYVPGDECLECLRDVKRFLRYDEANEEKTVALLLGKWQLVQNHLVPIILTHSANQAILFAVIELLVPLTWPLQGEHLKTELLSQQRSYKQVVVESYAIDTLFQQLLMLLSVPVRQRNERTNAIVRLILYLFRNLLAIPDPAPGPNVTATTFQQSQMQETLVFKLHSLDALEFFVAASSNVGDREYASWNMILVEIFFLLFCTSNPRSLCRPVSESQADLLDSLLEKENTSRIAPRPRHSRFAANFTVVQGGNARLFVRGIEATVDAVNSAKQKNRPRSRFGKGDVSTTNAIESTLINAPTSVTNSEYAQLLRNLACSFLATAFDPLISSAKRDMDAERTHVRDEDPIQLMYLIQFFFEFQRLNHDTHNVNLLSSIANVHGMLFLIKNIRAAVDEQQPSRLHMALECLREFLLTAQLMRTSKDDDIKDLAVNILDNLYYERHHLDMFVQLFRAFKQQSWRHLVALVSVVHVMLKAMEMHISALGKESLTVRQAKRKGGRAAAGRKDGDAEELIAHDVEDPEPETESKEKQFVEKDMSFANVEALFCNDAVVDKYMLLLSRLAELTPDQVYAVTKMVYRIAVHREQYALFFQLHYLNMFHVVLHNKDVNRLVNQSKRKRSLSNSSSSARPLSSKHAVKKEPSSLAGSGHTAVSVVPKLVALLRLILNKFFACFEAYPLMGIDILFPHTKSDLERLVTGRLPAPSSSTRSGRARQEAGPPTWDSDVELEVRPGFSRKMEVQIAVSALLVREESRPVLDRLLATLTKLAQLRKRTKSGNDQDEAEPDVDRDGSVDQEQPFSDVMLSIPPSDITIKEMRLLVKSLGMHLIKLDGTPDAETGSVLESVVAPGSISGEDLDNMIAWIIDARDDPIKHNNKPAYKLLKAKRPRKPRRKKERQPDSDEDPDEEVPKKKRMSKKEANAKSAAFVYDSDEMLEGEDDSDFYKREDDRRERTKMLHEAMMKEKTPSVAVKDAAKTNKKAVAVRKSRKGASCQGSQSDADDSLPQSDTDADDESDGGAGMAERKLTFSRKLKRPQRPRRLLPSEDEDSDADAAQSADDDEDVGTIPLGDVAADDEDDSFAAKLAVLRAATQSIASSVPRSRLFAVISDDDDGESDGGPAGGSGTPPATKRARMDV</sequence>
<dbReference type="GO" id="GO:0031298">
    <property type="term" value="C:replication fork protection complex"/>
    <property type="evidence" value="ECO:0007669"/>
    <property type="project" value="TreeGrafter"/>
</dbReference>
<evidence type="ECO:0000256" key="3">
    <source>
        <dbReference type="ARBA" id="ARBA00023242"/>
    </source>
</evidence>
<comment type="subcellular location">
    <subcellularLocation>
        <location evidence="1">Nucleus</location>
    </subcellularLocation>
</comment>
<name>A0A1Y2I3T5_9FUNG</name>
<feature type="region of interest" description="Disordered" evidence="5">
    <location>
        <begin position="662"/>
        <end position="696"/>
    </location>
</feature>
<proteinExistence type="predicted"/>
<keyword evidence="4" id="KW-0131">Cell cycle</keyword>
<keyword evidence="8" id="KW-1185">Reference proteome</keyword>
<feature type="compositionally biased region" description="Basic residues" evidence="5">
    <location>
        <begin position="1073"/>
        <end position="1086"/>
    </location>
</feature>
<dbReference type="GO" id="GO:0006281">
    <property type="term" value="P:DNA repair"/>
    <property type="evidence" value="ECO:0007669"/>
    <property type="project" value="TreeGrafter"/>
</dbReference>
<evidence type="ECO:0000259" key="6">
    <source>
        <dbReference type="Pfam" id="PF04821"/>
    </source>
</evidence>
<accession>A0A1Y2I3T5</accession>
<dbReference type="GO" id="GO:0003677">
    <property type="term" value="F:DNA binding"/>
    <property type="evidence" value="ECO:0007669"/>
    <property type="project" value="TreeGrafter"/>
</dbReference>
<protein>
    <submittedName>
        <fullName evidence="7">Timeless protein-domain-containing protein</fullName>
    </submittedName>
</protein>
<evidence type="ECO:0000256" key="5">
    <source>
        <dbReference type="SAM" id="MobiDB-lite"/>
    </source>
</evidence>
<dbReference type="EMBL" id="MCFL01000003">
    <property type="protein sequence ID" value="ORZ40611.1"/>
    <property type="molecule type" value="Genomic_DNA"/>
</dbReference>
<dbReference type="Pfam" id="PF04821">
    <property type="entry name" value="TIMELESS"/>
    <property type="match status" value="1"/>
</dbReference>
<dbReference type="GO" id="GO:0000076">
    <property type="term" value="P:DNA replication checkpoint signaling"/>
    <property type="evidence" value="ECO:0007669"/>
    <property type="project" value="TreeGrafter"/>
</dbReference>